<dbReference type="GO" id="GO:0008360">
    <property type="term" value="P:regulation of cell shape"/>
    <property type="evidence" value="ECO:0007669"/>
    <property type="project" value="UniProtKB-KW"/>
</dbReference>
<dbReference type="STRING" id="89524.SAMN05444370_101484"/>
<keyword evidence="7 8" id="KW-0472">Membrane</keyword>
<evidence type="ECO:0000256" key="7">
    <source>
        <dbReference type="ARBA" id="ARBA00023136"/>
    </source>
</evidence>
<dbReference type="AlphaFoldDB" id="A0A1H3W2W1"/>
<gene>
    <name evidence="9" type="ORF">SAMN05444370_101484</name>
</gene>
<dbReference type="OrthoDB" id="7629477at2"/>
<protein>
    <submittedName>
        <fullName evidence="9">Rod shape-determining protein MreD</fullName>
    </submittedName>
</protein>
<keyword evidence="6 8" id="KW-1133">Transmembrane helix</keyword>
<dbReference type="EMBL" id="FNQM01000001">
    <property type="protein sequence ID" value="SDZ81396.1"/>
    <property type="molecule type" value="Genomic_DNA"/>
</dbReference>
<keyword evidence="4 8" id="KW-0812">Transmembrane</keyword>
<evidence type="ECO:0000256" key="6">
    <source>
        <dbReference type="ARBA" id="ARBA00022989"/>
    </source>
</evidence>
<keyword evidence="10" id="KW-1185">Reference proteome</keyword>
<organism evidence="9 10">
    <name type="scientific">Rubrimonas cliftonensis</name>
    <dbReference type="NCBI Taxonomy" id="89524"/>
    <lineage>
        <taxon>Bacteria</taxon>
        <taxon>Pseudomonadati</taxon>
        <taxon>Pseudomonadota</taxon>
        <taxon>Alphaproteobacteria</taxon>
        <taxon>Rhodobacterales</taxon>
        <taxon>Paracoccaceae</taxon>
        <taxon>Rubrimonas</taxon>
    </lineage>
</organism>
<evidence type="ECO:0000256" key="5">
    <source>
        <dbReference type="ARBA" id="ARBA00022960"/>
    </source>
</evidence>
<feature type="transmembrane region" description="Helical" evidence="8">
    <location>
        <begin position="80"/>
        <end position="104"/>
    </location>
</feature>
<dbReference type="GO" id="GO:0005886">
    <property type="term" value="C:plasma membrane"/>
    <property type="evidence" value="ECO:0007669"/>
    <property type="project" value="UniProtKB-SubCell"/>
</dbReference>
<comment type="similarity">
    <text evidence="2">Belongs to the MreD family.</text>
</comment>
<name>A0A1H3W2W1_9RHOB</name>
<proteinExistence type="inferred from homology"/>
<evidence type="ECO:0000313" key="10">
    <source>
        <dbReference type="Proteomes" id="UP000198703"/>
    </source>
</evidence>
<feature type="transmembrane region" description="Helical" evidence="8">
    <location>
        <begin position="21"/>
        <end position="44"/>
    </location>
</feature>
<evidence type="ECO:0000256" key="8">
    <source>
        <dbReference type="SAM" id="Phobius"/>
    </source>
</evidence>
<dbReference type="InterPro" id="IPR007227">
    <property type="entry name" value="Cell_shape_determining_MreD"/>
</dbReference>
<comment type="subcellular location">
    <subcellularLocation>
        <location evidence="1">Cell membrane</location>
        <topology evidence="1">Multi-pass membrane protein</topology>
    </subcellularLocation>
</comment>
<keyword evidence="5" id="KW-0133">Cell shape</keyword>
<dbReference type="RefSeq" id="WP_093247986.1">
    <property type="nucleotide sequence ID" value="NZ_FNQM01000001.1"/>
</dbReference>
<feature type="transmembrane region" description="Helical" evidence="8">
    <location>
        <begin position="124"/>
        <end position="147"/>
    </location>
</feature>
<accession>A0A1H3W2W1</accession>
<evidence type="ECO:0000313" key="9">
    <source>
        <dbReference type="EMBL" id="SDZ81396.1"/>
    </source>
</evidence>
<feature type="transmembrane region" description="Helical" evidence="8">
    <location>
        <begin position="159"/>
        <end position="180"/>
    </location>
</feature>
<dbReference type="Proteomes" id="UP000198703">
    <property type="component" value="Unassembled WGS sequence"/>
</dbReference>
<keyword evidence="3" id="KW-1003">Cell membrane</keyword>
<sequence>MKAEKRGAGARREARQGAAHAGGGPVVEAASLGALLLFGALAIAASLAPMPVRFAPDLLFCVLAVWAVRRPNSTPALAVFALGLARDLLSGAPAGAGALGLLIAVEGLRVARPPRAGEGLRGWLPVWGVVGAWAAAPAVVPWALLTVTFAPAPAFADIALRYAATVVAFPLAAVALAWAAPVENSSPDARALIGGGA</sequence>
<dbReference type="NCBIfam" id="TIGR03426">
    <property type="entry name" value="shape_MreD"/>
    <property type="match status" value="1"/>
</dbReference>
<evidence type="ECO:0000256" key="4">
    <source>
        <dbReference type="ARBA" id="ARBA00022692"/>
    </source>
</evidence>
<evidence type="ECO:0000256" key="1">
    <source>
        <dbReference type="ARBA" id="ARBA00004651"/>
    </source>
</evidence>
<evidence type="ECO:0000256" key="2">
    <source>
        <dbReference type="ARBA" id="ARBA00007776"/>
    </source>
</evidence>
<reference evidence="9 10" key="1">
    <citation type="submission" date="2016-10" db="EMBL/GenBank/DDBJ databases">
        <authorList>
            <person name="de Groot N.N."/>
        </authorList>
    </citation>
    <scope>NUCLEOTIDE SEQUENCE [LARGE SCALE GENOMIC DNA]</scope>
    <source>
        <strain evidence="9 10">DSM 15345</strain>
    </source>
</reference>
<dbReference type="Pfam" id="PF04093">
    <property type="entry name" value="MreD"/>
    <property type="match status" value="1"/>
</dbReference>
<evidence type="ECO:0000256" key="3">
    <source>
        <dbReference type="ARBA" id="ARBA00022475"/>
    </source>
</evidence>